<dbReference type="EMBL" id="FRCS01000014">
    <property type="protein sequence ID" value="SHN46272.1"/>
    <property type="molecule type" value="Genomic_DNA"/>
</dbReference>
<evidence type="ECO:0000256" key="5">
    <source>
        <dbReference type="SAM" id="Phobius"/>
    </source>
</evidence>
<feature type="transmembrane region" description="Helical" evidence="5">
    <location>
        <begin position="484"/>
        <end position="506"/>
    </location>
</feature>
<organism evidence="6 7">
    <name type="scientific">Cryptosporangium aurantiacum</name>
    <dbReference type="NCBI Taxonomy" id="134849"/>
    <lineage>
        <taxon>Bacteria</taxon>
        <taxon>Bacillati</taxon>
        <taxon>Actinomycetota</taxon>
        <taxon>Actinomycetes</taxon>
        <taxon>Cryptosporangiales</taxon>
        <taxon>Cryptosporangiaceae</taxon>
        <taxon>Cryptosporangium</taxon>
    </lineage>
</organism>
<protein>
    <recommendedName>
        <fullName evidence="8">ABC-type sugar transport system, permease component</fullName>
    </recommendedName>
</protein>
<dbReference type="AlphaFoldDB" id="A0A1M7RJC9"/>
<feature type="transmembrane region" description="Helical" evidence="5">
    <location>
        <begin position="327"/>
        <end position="349"/>
    </location>
</feature>
<evidence type="ECO:0000256" key="4">
    <source>
        <dbReference type="ARBA" id="ARBA00023136"/>
    </source>
</evidence>
<sequence length="520" mass="55152">MWTVSRKRLGWLLLAPALVALVWTYVIPTGTTIGNLTMRVDDFPYTEPDPPTDRLKLDNLDYTLHLSYSENLGRALLLAATPLFLALLVAPLLAFAAQAAGRGGRLLTRVLISVPLAGYAPVAHLLAWAFVATDREPSLYLTAAASSAGVVLAVAVTFYLAAFRETEEDVAHRRRWHRPAYVVGGVLALAVVAAAIQSFNAPFLVWAVTPVPPPDPENLLIGPASLLSGAVDAEPHNQPKVSLLVLLPVTTLGVLATRLLLRFRTRIEFAPRSRPGPARPDGWLALPLTLPVLMAVVVATGLPWVRTLGEDGGIGNLSAAEILVNTWLPPLLSAVVSVLVAAVGGFALGVLRPIGERSPRLLLLFAPWLFVGVGPLVFAHRDRAEGADQVGTWFGLVPPVWLSIPALVVFTLFFSGRSARTSPVRSALPLVGIAVGVHWVLGAQDLLWPAMVGDALATQLTAPTLAATTAALGQKVESVAGFDLILPLPVLLVLVAVVVTAQVGYLDRLAIRTGNGPDPV</sequence>
<keyword evidence="4 5" id="KW-0472">Membrane</keyword>
<feature type="transmembrane region" description="Helical" evidence="5">
    <location>
        <begin position="361"/>
        <end position="380"/>
    </location>
</feature>
<feature type="transmembrane region" description="Helical" evidence="5">
    <location>
        <begin position="75"/>
        <end position="98"/>
    </location>
</feature>
<keyword evidence="2 5" id="KW-0812">Transmembrane</keyword>
<feature type="transmembrane region" description="Helical" evidence="5">
    <location>
        <begin position="426"/>
        <end position="443"/>
    </location>
</feature>
<evidence type="ECO:0000256" key="1">
    <source>
        <dbReference type="ARBA" id="ARBA00004141"/>
    </source>
</evidence>
<dbReference type="Gene3D" id="1.10.3720.10">
    <property type="entry name" value="MetI-like"/>
    <property type="match status" value="1"/>
</dbReference>
<feature type="transmembrane region" description="Helical" evidence="5">
    <location>
        <begin position="241"/>
        <end position="261"/>
    </location>
</feature>
<dbReference type="InterPro" id="IPR035906">
    <property type="entry name" value="MetI-like_sf"/>
</dbReference>
<keyword evidence="3 5" id="KW-1133">Transmembrane helix</keyword>
<dbReference type="GO" id="GO:0016020">
    <property type="term" value="C:membrane"/>
    <property type="evidence" value="ECO:0007669"/>
    <property type="project" value="UniProtKB-SubCell"/>
</dbReference>
<feature type="transmembrane region" description="Helical" evidence="5">
    <location>
        <begin position="282"/>
        <end position="305"/>
    </location>
</feature>
<evidence type="ECO:0000256" key="3">
    <source>
        <dbReference type="ARBA" id="ARBA00022989"/>
    </source>
</evidence>
<evidence type="ECO:0000256" key="2">
    <source>
        <dbReference type="ARBA" id="ARBA00022692"/>
    </source>
</evidence>
<evidence type="ECO:0008006" key="8">
    <source>
        <dbReference type="Google" id="ProtNLM"/>
    </source>
</evidence>
<evidence type="ECO:0000313" key="7">
    <source>
        <dbReference type="Proteomes" id="UP000184440"/>
    </source>
</evidence>
<name>A0A1M7RJC9_9ACTN</name>
<reference evidence="6 7" key="1">
    <citation type="submission" date="2016-11" db="EMBL/GenBank/DDBJ databases">
        <authorList>
            <person name="Jaros S."/>
            <person name="Januszkiewicz K."/>
            <person name="Wedrychowicz H."/>
        </authorList>
    </citation>
    <scope>NUCLEOTIDE SEQUENCE [LARGE SCALE GENOMIC DNA]</scope>
    <source>
        <strain evidence="6 7">DSM 46144</strain>
    </source>
</reference>
<keyword evidence="7" id="KW-1185">Reference proteome</keyword>
<feature type="transmembrane region" description="Helical" evidence="5">
    <location>
        <begin position="110"/>
        <end position="132"/>
    </location>
</feature>
<feature type="transmembrane region" description="Helical" evidence="5">
    <location>
        <begin position="392"/>
        <end position="414"/>
    </location>
</feature>
<dbReference type="STRING" id="134849.SAMN05443668_114105"/>
<proteinExistence type="predicted"/>
<comment type="subcellular location">
    <subcellularLocation>
        <location evidence="1">Membrane</location>
        <topology evidence="1">Multi-pass membrane protein</topology>
    </subcellularLocation>
</comment>
<evidence type="ECO:0000313" key="6">
    <source>
        <dbReference type="EMBL" id="SHN46272.1"/>
    </source>
</evidence>
<accession>A0A1M7RJC9</accession>
<gene>
    <name evidence="6" type="ORF">SAMN05443668_114105</name>
</gene>
<dbReference type="Proteomes" id="UP000184440">
    <property type="component" value="Unassembled WGS sequence"/>
</dbReference>
<feature type="transmembrane region" description="Helical" evidence="5">
    <location>
        <begin position="138"/>
        <end position="161"/>
    </location>
</feature>
<feature type="transmembrane region" description="Helical" evidence="5">
    <location>
        <begin position="181"/>
        <end position="208"/>
    </location>
</feature>